<evidence type="ECO:0000256" key="1">
    <source>
        <dbReference type="ARBA" id="ARBA00010178"/>
    </source>
</evidence>
<dbReference type="FunFam" id="3.40.50.1980:FF:000001">
    <property type="entry name" value="Histidinol dehydrogenase"/>
    <property type="match status" value="1"/>
</dbReference>
<feature type="binding site" evidence="5 10">
    <location>
        <position position="263"/>
    </location>
    <ligand>
        <name>Zn(2+)</name>
        <dbReference type="ChEBI" id="CHEBI:29105"/>
    </ligand>
</feature>
<dbReference type="RefSeq" id="WP_036159397.1">
    <property type="nucleotide sequence ID" value="NZ_JAMB01000002.1"/>
</dbReference>
<keyword evidence="2 5" id="KW-0479">Metal-binding</keyword>
<feature type="binding site" evidence="5 8">
    <location>
        <position position="195"/>
    </location>
    <ligand>
        <name>NAD(+)</name>
        <dbReference type="ChEBI" id="CHEBI:57540"/>
    </ligand>
</feature>
<keyword evidence="3 5" id="KW-0862">Zinc</keyword>
<keyword evidence="5" id="KW-0028">Amino-acid biosynthesis</keyword>
<proteinExistence type="inferred from homology"/>
<dbReference type="eggNOG" id="COG0141">
    <property type="taxonomic scope" value="Bacteria"/>
</dbReference>
<dbReference type="Gene3D" id="1.20.5.1300">
    <property type="match status" value="1"/>
</dbReference>
<feature type="binding site" evidence="5 9">
    <location>
        <position position="266"/>
    </location>
    <ligand>
        <name>substrate</name>
    </ligand>
</feature>
<dbReference type="PATRIC" id="fig|1122207.3.peg.807"/>
<dbReference type="PRINTS" id="PR00083">
    <property type="entry name" value="HOLDHDRGNASE"/>
</dbReference>
<dbReference type="PANTHER" id="PTHR21256:SF2">
    <property type="entry name" value="HISTIDINE BIOSYNTHESIS TRIFUNCTIONAL PROTEIN"/>
    <property type="match status" value="1"/>
</dbReference>
<feature type="binding site" evidence="5 9">
    <location>
        <position position="241"/>
    </location>
    <ligand>
        <name>substrate</name>
    </ligand>
</feature>
<feature type="binding site" evidence="5 9">
    <location>
        <position position="332"/>
    </location>
    <ligand>
        <name>substrate</name>
    </ligand>
</feature>
<organism evidence="12 13">
    <name type="scientific">Marinomonas ushuaiensis DSM 15871</name>
    <dbReference type="NCBI Taxonomy" id="1122207"/>
    <lineage>
        <taxon>Bacteria</taxon>
        <taxon>Pseudomonadati</taxon>
        <taxon>Pseudomonadota</taxon>
        <taxon>Gammaproteobacteria</taxon>
        <taxon>Oceanospirillales</taxon>
        <taxon>Oceanospirillaceae</taxon>
        <taxon>Marinomonas</taxon>
    </lineage>
</organism>
<comment type="catalytic activity">
    <reaction evidence="5">
        <text>L-histidinol + 2 NAD(+) + H2O = L-histidine + 2 NADH + 3 H(+)</text>
        <dbReference type="Rhea" id="RHEA:20641"/>
        <dbReference type="ChEBI" id="CHEBI:15377"/>
        <dbReference type="ChEBI" id="CHEBI:15378"/>
        <dbReference type="ChEBI" id="CHEBI:57540"/>
        <dbReference type="ChEBI" id="CHEBI:57595"/>
        <dbReference type="ChEBI" id="CHEBI:57699"/>
        <dbReference type="ChEBI" id="CHEBI:57945"/>
        <dbReference type="EC" id="1.1.1.23"/>
    </reaction>
</comment>
<dbReference type="GO" id="GO:0008270">
    <property type="term" value="F:zinc ion binding"/>
    <property type="evidence" value="ECO:0007669"/>
    <property type="project" value="UniProtKB-UniRule"/>
</dbReference>
<dbReference type="PIRSF" id="PIRSF000099">
    <property type="entry name" value="Histidinol_dh"/>
    <property type="match status" value="1"/>
</dbReference>
<evidence type="ECO:0000256" key="3">
    <source>
        <dbReference type="ARBA" id="ARBA00022833"/>
    </source>
</evidence>
<comment type="cofactor">
    <cofactor evidence="5 10">
        <name>Zn(2+)</name>
        <dbReference type="ChEBI" id="CHEBI:29105"/>
    </cofactor>
    <text evidence="5 10">Binds 1 zinc ion per subunit.</text>
</comment>
<sequence length="436" mass="47444">MNLNIRNFISSSDDFRSELDALLAWDSVSDATVQKSVADIVEQVRLSGDSAVVEFTNRFDRRQVVSSSELEISREELALAKDRVSPELILSLEAAAKRVYDYHERQKQPSWSYQEENGTLLGQKVTPLDRVGVYVPGGKAAYPSSVLMNVMPAKVAGVGDIIMVVPTPDGFVNDIVLAAAYIAGVDRVFTIGGAQAVAALAFGTETIPKVDKIVGPGNIYVATAKKMVFGVVGIDMIAGPSEILVVCDGKTDPDWIAMDLFSQAEHDEDAQSILISPDLDFIKAVKLSMERLIETQTRKDIIKVSLENRGAFIHVKDMDEAMDIANIVAAEHLELSIEDPEKWAEKIRHAGAIFMGRHTPEALGDYCAGPNHVLPTSGTARFSSPLGVYDFQKRSSLIYCSPEGASELAKIASPLARGESLEAHAMSAEYRILKDD</sequence>
<dbReference type="NCBIfam" id="TIGR00069">
    <property type="entry name" value="hisD"/>
    <property type="match status" value="1"/>
</dbReference>
<dbReference type="InterPro" id="IPR001692">
    <property type="entry name" value="Histidinol_DH_CS"/>
</dbReference>
<dbReference type="HAMAP" id="MF_01024">
    <property type="entry name" value="HisD"/>
    <property type="match status" value="1"/>
</dbReference>
<dbReference type="UniPathway" id="UPA00031">
    <property type="reaction ID" value="UER00014"/>
</dbReference>
<accession>X7E6T2</accession>
<dbReference type="GO" id="GO:0004399">
    <property type="term" value="F:histidinol dehydrogenase activity"/>
    <property type="evidence" value="ECO:0007669"/>
    <property type="project" value="UniProtKB-UniRule"/>
</dbReference>
<dbReference type="EMBL" id="JAMB01000002">
    <property type="protein sequence ID" value="ETX11779.1"/>
    <property type="molecule type" value="Genomic_DNA"/>
</dbReference>
<feature type="binding site" evidence="5 9">
    <location>
        <position position="263"/>
    </location>
    <ligand>
        <name>substrate</name>
    </ligand>
</feature>
<keyword evidence="13" id="KW-1185">Reference proteome</keyword>
<feature type="binding site" evidence="5 8">
    <location>
        <position position="134"/>
    </location>
    <ligand>
        <name>NAD(+)</name>
        <dbReference type="ChEBI" id="CHEBI:57540"/>
    </ligand>
</feature>
<comment type="pathway">
    <text evidence="5">Amino-acid biosynthesis; L-histidine biosynthesis; L-histidine from 5-phospho-alpha-D-ribose 1-diphosphate: step 9/9.</text>
</comment>
<evidence type="ECO:0000313" key="13">
    <source>
        <dbReference type="Proteomes" id="UP000054058"/>
    </source>
</evidence>
<feature type="binding site" evidence="5 10">
    <location>
        <position position="365"/>
    </location>
    <ligand>
        <name>Zn(2+)</name>
        <dbReference type="ChEBI" id="CHEBI:29105"/>
    </ligand>
</feature>
<dbReference type="CDD" id="cd06572">
    <property type="entry name" value="Histidinol_dh"/>
    <property type="match status" value="1"/>
</dbReference>
<comment type="caution">
    <text evidence="12">The sequence shown here is derived from an EMBL/GenBank/DDBJ whole genome shotgun (WGS) entry which is preliminary data.</text>
</comment>
<feature type="binding site" evidence="5 9">
    <location>
        <position position="419"/>
    </location>
    <ligand>
        <name>substrate</name>
    </ligand>
</feature>
<feature type="binding site" evidence="5 9">
    <location>
        <position position="424"/>
    </location>
    <ligand>
        <name>substrate</name>
    </ligand>
</feature>
<dbReference type="GO" id="GO:0000105">
    <property type="term" value="P:L-histidine biosynthetic process"/>
    <property type="evidence" value="ECO:0007669"/>
    <property type="project" value="UniProtKB-UniRule"/>
</dbReference>
<evidence type="ECO:0000256" key="2">
    <source>
        <dbReference type="ARBA" id="ARBA00022723"/>
    </source>
</evidence>
<protein>
    <recommendedName>
        <fullName evidence="5">Histidinol dehydrogenase</fullName>
        <shortName evidence="5">HDH</shortName>
        <ecNumber evidence="5">1.1.1.23</ecNumber>
    </recommendedName>
</protein>
<dbReference type="PANTHER" id="PTHR21256">
    <property type="entry name" value="HISTIDINOL DEHYDROGENASE HDH"/>
    <property type="match status" value="1"/>
</dbReference>
<dbReference type="AlphaFoldDB" id="X7E6T2"/>
<dbReference type="FunFam" id="3.40.50.1980:FF:000026">
    <property type="entry name" value="Histidinol dehydrogenase"/>
    <property type="match status" value="1"/>
</dbReference>
<dbReference type="EC" id="1.1.1.23" evidence="5"/>
<reference evidence="12 13" key="1">
    <citation type="submission" date="2014-01" db="EMBL/GenBank/DDBJ databases">
        <title>Marinomonas ushuaiensis DSM 15871 Genome Sequencing.</title>
        <authorList>
            <person name="Lai Q."/>
            <person name="Shao Z.S."/>
        </authorList>
    </citation>
    <scope>NUCLEOTIDE SEQUENCE [LARGE SCALE GENOMIC DNA]</scope>
    <source>
        <strain evidence="12 13">DSM 15871</strain>
    </source>
</reference>
<dbReference type="OrthoDB" id="9805269at2"/>
<gene>
    <name evidence="5" type="primary">hisD</name>
    <name evidence="12" type="ORF">MUS1_07490</name>
</gene>
<comment type="similarity">
    <text evidence="1 5 6 11">Belongs to the histidinol dehydrogenase family.</text>
</comment>
<dbReference type="InterPro" id="IPR022695">
    <property type="entry name" value="Histidinol_DH_monofunct"/>
</dbReference>
<feature type="binding site" evidence="5 10">
    <location>
        <position position="266"/>
    </location>
    <ligand>
        <name>Zn(2+)</name>
        <dbReference type="ChEBI" id="CHEBI:29105"/>
    </ligand>
</feature>
<dbReference type="PROSITE" id="PS00611">
    <property type="entry name" value="HISOL_DEHYDROGENASE"/>
    <property type="match status" value="1"/>
</dbReference>
<evidence type="ECO:0000256" key="10">
    <source>
        <dbReference type="PIRSR" id="PIRSR000099-4"/>
    </source>
</evidence>
<evidence type="ECO:0000256" key="5">
    <source>
        <dbReference type="HAMAP-Rule" id="MF_01024"/>
    </source>
</evidence>
<dbReference type="InterPro" id="IPR012131">
    <property type="entry name" value="Hstdl_DH"/>
</dbReference>
<evidence type="ECO:0000256" key="6">
    <source>
        <dbReference type="PIRNR" id="PIRNR000099"/>
    </source>
</evidence>
<dbReference type="Proteomes" id="UP000054058">
    <property type="component" value="Unassembled WGS sequence"/>
</dbReference>
<feature type="active site" description="Proton acceptor" evidence="5 7">
    <location>
        <position position="332"/>
    </location>
</feature>
<evidence type="ECO:0000256" key="7">
    <source>
        <dbReference type="PIRSR" id="PIRSR000099-1"/>
    </source>
</evidence>
<dbReference type="GO" id="GO:0005829">
    <property type="term" value="C:cytosol"/>
    <property type="evidence" value="ECO:0007669"/>
    <property type="project" value="TreeGrafter"/>
</dbReference>
<evidence type="ECO:0000256" key="4">
    <source>
        <dbReference type="ARBA" id="ARBA00023002"/>
    </source>
</evidence>
<dbReference type="Pfam" id="PF00815">
    <property type="entry name" value="Histidinol_dh"/>
    <property type="match status" value="1"/>
</dbReference>
<feature type="active site" description="Proton acceptor" evidence="5 7">
    <location>
        <position position="331"/>
    </location>
</feature>
<feature type="binding site" evidence="5 9">
    <location>
        <position position="365"/>
    </location>
    <ligand>
        <name>substrate</name>
    </ligand>
</feature>
<dbReference type="SUPFAM" id="SSF53720">
    <property type="entry name" value="ALDH-like"/>
    <property type="match status" value="1"/>
</dbReference>
<evidence type="ECO:0000256" key="9">
    <source>
        <dbReference type="PIRSR" id="PIRSR000099-3"/>
    </source>
</evidence>
<feature type="binding site" evidence="5 10">
    <location>
        <position position="424"/>
    </location>
    <ligand>
        <name>Zn(2+)</name>
        <dbReference type="ChEBI" id="CHEBI:29105"/>
    </ligand>
</feature>
<evidence type="ECO:0000313" key="12">
    <source>
        <dbReference type="EMBL" id="ETX11779.1"/>
    </source>
</evidence>
<comment type="function">
    <text evidence="5">Catalyzes the sequential NAD-dependent oxidations of L-histidinol to L-histidinaldehyde and then to L-histidine.</text>
</comment>
<dbReference type="STRING" id="1122207.MUS1_07490"/>
<feature type="binding site" evidence="5 8">
    <location>
        <position position="218"/>
    </location>
    <ligand>
        <name>NAD(+)</name>
        <dbReference type="ChEBI" id="CHEBI:57540"/>
    </ligand>
</feature>
<evidence type="ECO:0000256" key="8">
    <source>
        <dbReference type="PIRSR" id="PIRSR000099-2"/>
    </source>
</evidence>
<keyword evidence="5" id="KW-0368">Histidine biosynthesis</keyword>
<evidence type="ECO:0000256" key="11">
    <source>
        <dbReference type="RuleBase" id="RU004175"/>
    </source>
</evidence>
<dbReference type="GO" id="GO:0051287">
    <property type="term" value="F:NAD binding"/>
    <property type="evidence" value="ECO:0007669"/>
    <property type="project" value="InterPro"/>
</dbReference>
<name>X7E6T2_9GAMM</name>
<dbReference type="InterPro" id="IPR016161">
    <property type="entry name" value="Ald_DH/histidinol_DH"/>
</dbReference>
<keyword evidence="5 8" id="KW-0520">NAD</keyword>
<dbReference type="Gene3D" id="3.40.50.1980">
    <property type="entry name" value="Nitrogenase molybdenum iron protein domain"/>
    <property type="match status" value="2"/>
</dbReference>
<keyword evidence="4 5" id="KW-0560">Oxidoreductase</keyword>